<proteinExistence type="predicted"/>
<protein>
    <submittedName>
        <fullName evidence="1">Uncharacterized protein</fullName>
    </submittedName>
</protein>
<evidence type="ECO:0000313" key="1">
    <source>
        <dbReference type="EMBL" id="KAL3686435.1"/>
    </source>
</evidence>
<accession>A0ABD3H826</accession>
<dbReference type="Proteomes" id="UP001633002">
    <property type="component" value="Unassembled WGS sequence"/>
</dbReference>
<dbReference type="EMBL" id="JBJQOH010000005">
    <property type="protein sequence ID" value="KAL3686435.1"/>
    <property type="molecule type" value="Genomic_DNA"/>
</dbReference>
<sequence length="216" mass="25033">MLHGSHPRLSEVSPFIENLTTHLEDTFRDPTSIGYKRYNPVISYWNKVMEQLECIQPLQDENLRGDFRPQKNQGTGFTLAQRHQGATWDGPEDDIIVTDELQQELLEENNLMLQPYVGNPADRQAMGPVMRQIDDEHHGQFLVEWWMPKHRKSTNATNKERYVNVLVGLKDWERDRGYFTPQWMNATAAVYSWKDRSKGGVPQTARLNPLAKAAIE</sequence>
<keyword evidence="2" id="KW-1185">Reference proteome</keyword>
<evidence type="ECO:0000313" key="2">
    <source>
        <dbReference type="Proteomes" id="UP001633002"/>
    </source>
</evidence>
<dbReference type="AlphaFoldDB" id="A0ABD3H826"/>
<comment type="caution">
    <text evidence="1">The sequence shown here is derived from an EMBL/GenBank/DDBJ whole genome shotgun (WGS) entry which is preliminary data.</text>
</comment>
<gene>
    <name evidence="1" type="ORF">R1sor_009009</name>
</gene>
<name>A0ABD3H826_9MARC</name>
<organism evidence="1 2">
    <name type="scientific">Riccia sorocarpa</name>
    <dbReference type="NCBI Taxonomy" id="122646"/>
    <lineage>
        <taxon>Eukaryota</taxon>
        <taxon>Viridiplantae</taxon>
        <taxon>Streptophyta</taxon>
        <taxon>Embryophyta</taxon>
        <taxon>Marchantiophyta</taxon>
        <taxon>Marchantiopsida</taxon>
        <taxon>Marchantiidae</taxon>
        <taxon>Marchantiales</taxon>
        <taxon>Ricciaceae</taxon>
        <taxon>Riccia</taxon>
    </lineage>
</organism>
<reference evidence="1 2" key="1">
    <citation type="submission" date="2024-09" db="EMBL/GenBank/DDBJ databases">
        <title>Chromosome-scale assembly of Riccia sorocarpa.</title>
        <authorList>
            <person name="Paukszto L."/>
        </authorList>
    </citation>
    <scope>NUCLEOTIDE SEQUENCE [LARGE SCALE GENOMIC DNA]</scope>
    <source>
        <strain evidence="1">LP-2024</strain>
        <tissue evidence="1">Aerial parts of the thallus</tissue>
    </source>
</reference>